<dbReference type="EMBL" id="JAEAGR010000013">
    <property type="protein sequence ID" value="MBH1941704.1"/>
    <property type="molecule type" value="Genomic_DNA"/>
</dbReference>
<dbReference type="Gene3D" id="2.60.120.260">
    <property type="entry name" value="Galactose-binding domain-like"/>
    <property type="match status" value="1"/>
</dbReference>
<dbReference type="Gene3D" id="3.20.20.80">
    <property type="entry name" value="Glycosidases"/>
    <property type="match status" value="1"/>
</dbReference>
<dbReference type="InterPro" id="IPR044846">
    <property type="entry name" value="GH10"/>
</dbReference>
<dbReference type="RefSeq" id="WP_197661946.1">
    <property type="nucleotide sequence ID" value="NZ_JAEAGR010000013.1"/>
</dbReference>
<dbReference type="GO" id="GO:0031176">
    <property type="term" value="F:endo-1,4-beta-xylanase activity"/>
    <property type="evidence" value="ECO:0007669"/>
    <property type="project" value="UniProtKB-EC"/>
</dbReference>
<dbReference type="SUPFAM" id="SSF49785">
    <property type="entry name" value="Galactose-binding domain-like"/>
    <property type="match status" value="1"/>
</dbReference>
<dbReference type="Pfam" id="PF00331">
    <property type="entry name" value="Glyco_hydro_10"/>
    <property type="match status" value="1"/>
</dbReference>
<reference evidence="12" key="1">
    <citation type="submission" date="2020-12" db="EMBL/GenBank/DDBJ databases">
        <title>M. sibirica DSM 26468T genome.</title>
        <authorList>
            <person name="Thieme N."/>
            <person name="Rettenmaier R."/>
            <person name="Zverlov V."/>
            <person name="Liebl W."/>
        </authorList>
    </citation>
    <scope>NUCLEOTIDE SEQUENCE</scope>
    <source>
        <strain evidence="12">DSM 26468</strain>
    </source>
</reference>
<evidence type="ECO:0000259" key="11">
    <source>
        <dbReference type="PROSITE" id="PS51760"/>
    </source>
</evidence>
<feature type="compositionally biased region" description="Basic and acidic residues" evidence="9">
    <location>
        <begin position="51"/>
        <end position="60"/>
    </location>
</feature>
<evidence type="ECO:0000256" key="4">
    <source>
        <dbReference type="ARBA" id="ARBA00023277"/>
    </source>
</evidence>
<keyword evidence="10" id="KW-0732">Signal</keyword>
<keyword evidence="3 8" id="KW-0378">Hydrolase</keyword>
<comment type="caution">
    <text evidence="12">The sequence shown here is derived from an EMBL/GenBank/DDBJ whole genome shotgun (WGS) entry which is preliminary data.</text>
</comment>
<keyword evidence="6 8" id="KW-0624">Polysaccharide degradation</keyword>
<name>A0A8J7HE78_9FIRM</name>
<sequence length="681" mass="75781">MKKNKRLLIALIFLVIMSFVGCKSDQASTDKEVVDMTTEADVTAPTASPIHPEEDLKESEPTIVPESTTTEETNADTAADITEKTTEVNDAAVPSPNPTAIPTPIPTVTPTPMPTPTPVPTSPINPIPTITPAPTKAPTPKPTATPTPIPIATPTPIPTATPTPIPTATPTPKPAKQDSITSIISTGFEHGTDGFRGRSQDEIISVTNSTSKYGSYSLKVTNRSKTWHGAEIDLTGTLKPGKTYKVTAWVKYITGASSLRIDCKINKNNGANYLSFGTVTATKDKWTKLEGSIILPSDTTSAKFYFESSSATDDFYLDEVELIEVIEAPIEVDNVLSISEAYKNYFSIGAATSDGVLSSPLTKSIVTYQFNTITMENEMKPTSLLDYATSSSDLTKYNTNPALKLNNLDRYLKFANDNDLKVRFHTLIWHNQTPTWFFTENYSTAPGAKLASKEVMLKRMENYIKQIMQHAKKYPGVIYAWDVVNEAIDTGHGMPGGYRSKDSYWYQIIGEEFVEKAFEYARKYAYDDAGLFYNDYNTYETSKRTAIYNMAKKLMEKDLIDGIGMQSHISMSYPSLSDYEAAIRKYGELGLEIHITELDMHNNQNTEDAFNKQATRYKGLFEILVKLKKEKIADITNVTFWGVLDSQTWLTNFKRETSYPLLFDSKGEPKPCFYEILDIVR</sequence>
<proteinExistence type="inferred from homology"/>
<dbReference type="GO" id="GO:0000272">
    <property type="term" value="P:polysaccharide catabolic process"/>
    <property type="evidence" value="ECO:0007669"/>
    <property type="project" value="UniProtKB-KW"/>
</dbReference>
<dbReference type="PANTHER" id="PTHR31490:SF90">
    <property type="entry name" value="ENDO-1,4-BETA-XYLANASE A"/>
    <property type="match status" value="1"/>
</dbReference>
<dbReference type="InterPro" id="IPR031158">
    <property type="entry name" value="GH10_AS"/>
</dbReference>
<keyword evidence="4 8" id="KW-0119">Carbohydrate metabolism</keyword>
<dbReference type="EC" id="3.2.1.8" evidence="8"/>
<dbReference type="PROSITE" id="PS51257">
    <property type="entry name" value="PROKAR_LIPOPROTEIN"/>
    <property type="match status" value="1"/>
</dbReference>
<keyword evidence="5 8" id="KW-0326">Glycosidase</keyword>
<dbReference type="InterPro" id="IPR001000">
    <property type="entry name" value="GH10_dom"/>
</dbReference>
<accession>A0A8J7HE78</accession>
<evidence type="ECO:0000256" key="1">
    <source>
        <dbReference type="ARBA" id="ARBA00007495"/>
    </source>
</evidence>
<dbReference type="InterPro" id="IPR003305">
    <property type="entry name" value="CenC_carb-bd"/>
</dbReference>
<feature type="region of interest" description="Disordered" evidence="9">
    <location>
        <begin position="131"/>
        <end position="163"/>
    </location>
</feature>
<evidence type="ECO:0000256" key="2">
    <source>
        <dbReference type="ARBA" id="ARBA00022737"/>
    </source>
</evidence>
<evidence type="ECO:0000313" key="13">
    <source>
        <dbReference type="Proteomes" id="UP000623269"/>
    </source>
</evidence>
<feature type="domain" description="GH10" evidence="11">
    <location>
        <begin position="332"/>
        <end position="679"/>
    </location>
</feature>
<dbReference type="PROSITE" id="PS00591">
    <property type="entry name" value="GH10_1"/>
    <property type="match status" value="1"/>
</dbReference>
<feature type="signal peptide" evidence="10">
    <location>
        <begin position="1"/>
        <end position="22"/>
    </location>
</feature>
<dbReference type="PRINTS" id="PR00134">
    <property type="entry name" value="GLHYDRLASE10"/>
</dbReference>
<dbReference type="SMART" id="SM00633">
    <property type="entry name" value="Glyco_10"/>
    <property type="match status" value="1"/>
</dbReference>
<dbReference type="PROSITE" id="PS51760">
    <property type="entry name" value="GH10_2"/>
    <property type="match status" value="1"/>
</dbReference>
<dbReference type="InterPro" id="IPR008979">
    <property type="entry name" value="Galactose-bd-like_sf"/>
</dbReference>
<dbReference type="SUPFAM" id="SSF51445">
    <property type="entry name" value="(Trans)glycosidases"/>
    <property type="match status" value="1"/>
</dbReference>
<dbReference type="PANTHER" id="PTHR31490">
    <property type="entry name" value="GLYCOSYL HYDROLASE"/>
    <property type="match status" value="1"/>
</dbReference>
<protein>
    <recommendedName>
        <fullName evidence="8">Beta-xylanase</fullName>
        <ecNumber evidence="8">3.2.1.8</ecNumber>
    </recommendedName>
</protein>
<organism evidence="12 13">
    <name type="scientific">Mobilitalea sibirica</name>
    <dbReference type="NCBI Taxonomy" id="1462919"/>
    <lineage>
        <taxon>Bacteria</taxon>
        <taxon>Bacillati</taxon>
        <taxon>Bacillota</taxon>
        <taxon>Clostridia</taxon>
        <taxon>Lachnospirales</taxon>
        <taxon>Lachnospiraceae</taxon>
        <taxon>Mobilitalea</taxon>
    </lineage>
</organism>
<comment type="catalytic activity">
    <reaction evidence="8">
        <text>Endohydrolysis of (1-&gt;4)-beta-D-xylosidic linkages in xylans.</text>
        <dbReference type="EC" id="3.2.1.8"/>
    </reaction>
</comment>
<evidence type="ECO:0000256" key="6">
    <source>
        <dbReference type="ARBA" id="ARBA00023326"/>
    </source>
</evidence>
<feature type="active site" description="Nucleophile" evidence="7">
    <location>
        <position position="597"/>
    </location>
</feature>
<evidence type="ECO:0000256" key="9">
    <source>
        <dbReference type="SAM" id="MobiDB-lite"/>
    </source>
</evidence>
<dbReference type="InterPro" id="IPR017853">
    <property type="entry name" value="GH"/>
</dbReference>
<gene>
    <name evidence="12" type="ORF">I5677_12450</name>
</gene>
<evidence type="ECO:0000256" key="3">
    <source>
        <dbReference type="ARBA" id="ARBA00022801"/>
    </source>
</evidence>
<feature type="chain" id="PRO_5039593693" description="Beta-xylanase" evidence="10">
    <location>
        <begin position="23"/>
        <end position="681"/>
    </location>
</feature>
<dbReference type="Pfam" id="PF02018">
    <property type="entry name" value="CBM_4_9"/>
    <property type="match status" value="1"/>
</dbReference>
<dbReference type="AlphaFoldDB" id="A0A8J7HE78"/>
<dbReference type="Proteomes" id="UP000623269">
    <property type="component" value="Unassembled WGS sequence"/>
</dbReference>
<evidence type="ECO:0000256" key="10">
    <source>
        <dbReference type="SAM" id="SignalP"/>
    </source>
</evidence>
<evidence type="ECO:0000313" key="12">
    <source>
        <dbReference type="EMBL" id="MBH1941704.1"/>
    </source>
</evidence>
<keyword evidence="2" id="KW-0677">Repeat</keyword>
<evidence type="ECO:0000256" key="7">
    <source>
        <dbReference type="PROSITE-ProRule" id="PRU10061"/>
    </source>
</evidence>
<comment type="similarity">
    <text evidence="1 8">Belongs to the glycosyl hydrolase 10 (cellulase F) family.</text>
</comment>
<evidence type="ECO:0000256" key="5">
    <source>
        <dbReference type="ARBA" id="ARBA00023295"/>
    </source>
</evidence>
<keyword evidence="13" id="KW-1185">Reference proteome</keyword>
<evidence type="ECO:0000256" key="8">
    <source>
        <dbReference type="RuleBase" id="RU361174"/>
    </source>
</evidence>
<feature type="region of interest" description="Disordered" evidence="9">
    <location>
        <begin position="41"/>
        <end position="75"/>
    </location>
</feature>